<dbReference type="GO" id="GO:0016020">
    <property type="term" value="C:membrane"/>
    <property type="evidence" value="ECO:0007669"/>
    <property type="project" value="UniProtKB-SubCell"/>
</dbReference>
<dbReference type="HOGENOM" id="CLU_074989_0_0_1"/>
<dbReference type="GeneID" id="11473087"/>
<dbReference type="OMA" id="WLRLNFS"/>
<keyword evidence="3 5" id="KW-1133">Transmembrane helix</keyword>
<dbReference type="OrthoDB" id="5581259at2759"/>
<dbReference type="eggNOG" id="ENOG502QRJ1">
    <property type="taxonomic scope" value="Eukaryota"/>
</dbReference>
<name>G8JP92_ERECY</name>
<dbReference type="PANTHER" id="PTHR12703:SF3">
    <property type="entry name" value="ABR032WP"/>
    <property type="match status" value="1"/>
</dbReference>
<dbReference type="GO" id="GO:0071786">
    <property type="term" value="P:endoplasmic reticulum tubular network organization"/>
    <property type="evidence" value="ECO:0007669"/>
    <property type="project" value="TreeGrafter"/>
</dbReference>
<feature type="transmembrane region" description="Helical" evidence="5">
    <location>
        <begin position="199"/>
        <end position="218"/>
    </location>
</feature>
<dbReference type="EMBL" id="CP002498">
    <property type="protein sequence ID" value="AET38150.1"/>
    <property type="molecule type" value="Genomic_DNA"/>
</dbReference>
<keyword evidence="4 5" id="KW-0472">Membrane</keyword>
<dbReference type="GO" id="GO:0005783">
    <property type="term" value="C:endoplasmic reticulum"/>
    <property type="evidence" value="ECO:0007669"/>
    <property type="project" value="TreeGrafter"/>
</dbReference>
<reference evidence="7" key="1">
    <citation type="journal article" date="2012" name="G3 (Bethesda)">
        <title>Pichia sorbitophila, an interspecies yeast hybrid reveals early steps of genome resolution following polyploidization.</title>
        <authorList>
            <person name="Leh Louis V."/>
            <person name="Despons L."/>
            <person name="Friedrich A."/>
            <person name="Martin T."/>
            <person name="Durrens P."/>
            <person name="Casaregola S."/>
            <person name="Neuveglise C."/>
            <person name="Fairhead C."/>
            <person name="Marck C."/>
            <person name="Cruz J.A."/>
            <person name="Straub M.L."/>
            <person name="Kugler V."/>
            <person name="Sacerdot C."/>
            <person name="Uzunov Z."/>
            <person name="Thierry A."/>
            <person name="Weiss S."/>
            <person name="Bleykasten C."/>
            <person name="De Montigny J."/>
            <person name="Jacques N."/>
            <person name="Jung P."/>
            <person name="Lemaire M."/>
            <person name="Mallet S."/>
            <person name="Morel G."/>
            <person name="Richard G.F."/>
            <person name="Sarkar A."/>
            <person name="Savel G."/>
            <person name="Schacherer J."/>
            <person name="Seret M.L."/>
            <person name="Talla E."/>
            <person name="Samson G."/>
            <person name="Jubin C."/>
            <person name="Poulain J."/>
            <person name="Vacherie B."/>
            <person name="Barbe V."/>
            <person name="Pelletier E."/>
            <person name="Sherman D.J."/>
            <person name="Westhof E."/>
            <person name="Weissenbach J."/>
            <person name="Baret P.V."/>
            <person name="Wincker P."/>
            <person name="Gaillardin C."/>
            <person name="Dujon B."/>
            <person name="Souciet J.L."/>
        </authorList>
    </citation>
    <scope>NUCLEOTIDE SEQUENCE [LARGE SCALE GENOMIC DNA]</scope>
    <source>
        <strain evidence="7">CBS 270.75 / DBVPG 7215 / KCTC 17166 / NRRL Y-17582</strain>
    </source>
</reference>
<dbReference type="PANTHER" id="PTHR12703">
    <property type="entry name" value="TRANSMEMBRANE PROTEIN 33"/>
    <property type="match status" value="1"/>
</dbReference>
<dbReference type="GO" id="GO:0061024">
    <property type="term" value="P:membrane organization"/>
    <property type="evidence" value="ECO:0007669"/>
    <property type="project" value="TreeGrafter"/>
</dbReference>
<evidence type="ECO:0000256" key="2">
    <source>
        <dbReference type="ARBA" id="ARBA00022692"/>
    </source>
</evidence>
<dbReference type="InParanoid" id="G8JP92"/>
<dbReference type="AlphaFoldDB" id="G8JP92"/>
<evidence type="ECO:0000256" key="5">
    <source>
        <dbReference type="SAM" id="Phobius"/>
    </source>
</evidence>
<organism evidence="6 7">
    <name type="scientific">Eremothecium cymbalariae (strain CBS 270.75 / DBVPG 7215 / KCTC 17166 / NRRL Y-17582)</name>
    <name type="common">Yeast</name>
    <dbReference type="NCBI Taxonomy" id="931890"/>
    <lineage>
        <taxon>Eukaryota</taxon>
        <taxon>Fungi</taxon>
        <taxon>Dikarya</taxon>
        <taxon>Ascomycota</taxon>
        <taxon>Saccharomycotina</taxon>
        <taxon>Saccharomycetes</taxon>
        <taxon>Saccharomycetales</taxon>
        <taxon>Saccharomycetaceae</taxon>
        <taxon>Eremothecium</taxon>
    </lineage>
</organism>
<keyword evidence="7" id="KW-1185">Reference proteome</keyword>
<feature type="transmembrane region" description="Helical" evidence="5">
    <location>
        <begin position="171"/>
        <end position="193"/>
    </location>
</feature>
<evidence type="ECO:0000313" key="6">
    <source>
        <dbReference type="EMBL" id="AET38150.1"/>
    </source>
</evidence>
<dbReference type="InterPro" id="IPR051645">
    <property type="entry name" value="PER33/POM33_regulator"/>
</dbReference>
<evidence type="ECO:0000256" key="4">
    <source>
        <dbReference type="ARBA" id="ARBA00023136"/>
    </source>
</evidence>
<sequence>MVKKQVIRKKPKADGTDLVVKQKLIWTVGHICTLVFGLYFAFYSIYRLAFFYRYRSWKTLFLTARRHISGRHFSWLKWLAGFTPNVAYRLSLVGVLASHGITTWQSWADLSPTYYDLLCTDNFQNLLIATLWLFTRTSFYKLVPFIIVSYLHLTKKKNTSEQDITRQNSSLLHVVAYSEIVVLVSLFMDTLMFRGTSGFAFVFYLAIYWLKVNFSPYVQNTVLRILSKFDKAIPGSQQGKWNSAKNFLVKRLQEQERSQKEVRKRL</sequence>
<dbReference type="RefSeq" id="XP_003644967.1">
    <property type="nucleotide sequence ID" value="XM_003644919.1"/>
</dbReference>
<proteinExistence type="predicted"/>
<gene>
    <name evidence="6" type="ordered locus">Ecym_2418</name>
</gene>
<protein>
    <submittedName>
        <fullName evidence="6">Uncharacterized protein</fullName>
    </submittedName>
</protein>
<evidence type="ECO:0000256" key="1">
    <source>
        <dbReference type="ARBA" id="ARBA00004141"/>
    </source>
</evidence>
<feature type="transmembrane region" description="Helical" evidence="5">
    <location>
        <begin position="127"/>
        <end position="151"/>
    </location>
</feature>
<evidence type="ECO:0000313" key="7">
    <source>
        <dbReference type="Proteomes" id="UP000006790"/>
    </source>
</evidence>
<feature type="transmembrane region" description="Helical" evidence="5">
    <location>
        <begin position="86"/>
        <end position="107"/>
    </location>
</feature>
<keyword evidence="2 5" id="KW-0812">Transmembrane</keyword>
<dbReference type="KEGG" id="erc:Ecym_2418"/>
<feature type="transmembrane region" description="Helical" evidence="5">
    <location>
        <begin position="24"/>
        <end position="46"/>
    </location>
</feature>
<dbReference type="FunCoup" id="G8JP92">
    <property type="interactions" value="61"/>
</dbReference>
<accession>G8JP92</accession>
<evidence type="ECO:0000256" key="3">
    <source>
        <dbReference type="ARBA" id="ARBA00022989"/>
    </source>
</evidence>
<comment type="subcellular location">
    <subcellularLocation>
        <location evidence="1">Membrane</location>
        <topology evidence="1">Multi-pass membrane protein</topology>
    </subcellularLocation>
</comment>
<dbReference type="Proteomes" id="UP000006790">
    <property type="component" value="Chromosome 2"/>
</dbReference>